<name>A0A367LF91_9HYPO</name>
<comment type="caution">
    <text evidence="2">The sequence shown here is derived from an EMBL/GenBank/DDBJ whole genome shotgun (WGS) entry which is preliminary data.</text>
</comment>
<dbReference type="Proteomes" id="UP000253664">
    <property type="component" value="Unassembled WGS sequence"/>
</dbReference>
<evidence type="ECO:0000313" key="3">
    <source>
        <dbReference type="Proteomes" id="UP000253664"/>
    </source>
</evidence>
<evidence type="ECO:0000256" key="1">
    <source>
        <dbReference type="SAM" id="MobiDB-lite"/>
    </source>
</evidence>
<reference evidence="2 3" key="1">
    <citation type="journal article" date="2015" name="BMC Genomics">
        <title>Insights from the genome of Ophiocordyceps polyrhachis-furcata to pathogenicity and host specificity in insect fungi.</title>
        <authorList>
            <person name="Wichadakul D."/>
            <person name="Kobmoo N."/>
            <person name="Ingsriswang S."/>
            <person name="Tangphatsornruang S."/>
            <person name="Chantasingh D."/>
            <person name="Luangsa-ard J.J."/>
            <person name="Eurwilaichitr L."/>
        </authorList>
    </citation>
    <scope>NUCLEOTIDE SEQUENCE [LARGE SCALE GENOMIC DNA]</scope>
    <source>
        <strain evidence="2 3">BCC 54312</strain>
    </source>
</reference>
<keyword evidence="3" id="KW-1185">Reference proteome</keyword>
<feature type="region of interest" description="Disordered" evidence="1">
    <location>
        <begin position="18"/>
        <end position="37"/>
    </location>
</feature>
<feature type="compositionally biased region" description="Basic and acidic residues" evidence="1">
    <location>
        <begin position="54"/>
        <end position="64"/>
    </location>
</feature>
<evidence type="ECO:0000313" key="2">
    <source>
        <dbReference type="EMBL" id="RCI13098.1"/>
    </source>
</evidence>
<sequence>MEPRFLLAPFQAVVGHPEEIRSNKTGNAASELSKRPRTRTGLTHVAFCIVSERGKRGEGEERRGKERRKPKAGLSRDSADLCLCLSLKSGVGGSKGAFHGRKRMEADTLVFDDA</sequence>
<organism evidence="2 3">
    <name type="scientific">Ophiocordyceps polyrhachis-furcata BCC 54312</name>
    <dbReference type="NCBI Taxonomy" id="1330021"/>
    <lineage>
        <taxon>Eukaryota</taxon>
        <taxon>Fungi</taxon>
        <taxon>Dikarya</taxon>
        <taxon>Ascomycota</taxon>
        <taxon>Pezizomycotina</taxon>
        <taxon>Sordariomycetes</taxon>
        <taxon>Hypocreomycetidae</taxon>
        <taxon>Hypocreales</taxon>
        <taxon>Ophiocordycipitaceae</taxon>
        <taxon>Ophiocordyceps</taxon>
    </lineage>
</organism>
<gene>
    <name evidence="2" type="ORF">L249_0222</name>
</gene>
<proteinExistence type="predicted"/>
<dbReference type="AlphaFoldDB" id="A0A367LF91"/>
<dbReference type="EMBL" id="LKCN02000007">
    <property type="protein sequence ID" value="RCI13098.1"/>
    <property type="molecule type" value="Genomic_DNA"/>
</dbReference>
<feature type="region of interest" description="Disordered" evidence="1">
    <location>
        <begin position="54"/>
        <end position="76"/>
    </location>
</feature>
<protein>
    <submittedName>
        <fullName evidence="2">Uncharacterized protein</fullName>
    </submittedName>
</protein>
<accession>A0A367LF91</accession>